<evidence type="ECO:0000313" key="1">
    <source>
        <dbReference type="EMBL" id="KAJ5220185.1"/>
    </source>
</evidence>
<dbReference type="Proteomes" id="UP001150941">
    <property type="component" value="Unassembled WGS sequence"/>
</dbReference>
<protein>
    <submittedName>
        <fullName evidence="1">Uncharacterized protein</fullName>
    </submittedName>
</protein>
<keyword evidence="2" id="KW-1185">Reference proteome</keyword>
<sequence length="82" mass="9498">MPMEKLFTLIYRDDRAPGALWACGEGTPIMYDLEEEAANQKALPGRSACKRSNDHQSWPELGNQHELRIYDPWYPFFHASLD</sequence>
<organism evidence="1 2">
    <name type="scientific">Penicillium chermesinum</name>
    <dbReference type="NCBI Taxonomy" id="63820"/>
    <lineage>
        <taxon>Eukaryota</taxon>
        <taxon>Fungi</taxon>
        <taxon>Dikarya</taxon>
        <taxon>Ascomycota</taxon>
        <taxon>Pezizomycotina</taxon>
        <taxon>Eurotiomycetes</taxon>
        <taxon>Eurotiomycetidae</taxon>
        <taxon>Eurotiales</taxon>
        <taxon>Aspergillaceae</taxon>
        <taxon>Penicillium</taxon>
    </lineage>
</organism>
<proteinExistence type="predicted"/>
<reference evidence="1" key="2">
    <citation type="journal article" date="2023" name="IMA Fungus">
        <title>Comparative genomic study of the Penicillium genus elucidates a diverse pangenome and 15 lateral gene transfer events.</title>
        <authorList>
            <person name="Petersen C."/>
            <person name="Sorensen T."/>
            <person name="Nielsen M.R."/>
            <person name="Sondergaard T.E."/>
            <person name="Sorensen J.L."/>
            <person name="Fitzpatrick D.A."/>
            <person name="Frisvad J.C."/>
            <person name="Nielsen K.L."/>
        </authorList>
    </citation>
    <scope>NUCLEOTIDE SEQUENCE</scope>
    <source>
        <strain evidence="1">IBT 19713</strain>
    </source>
</reference>
<dbReference type="GeneID" id="83205988"/>
<gene>
    <name evidence="1" type="ORF">N7468_009389</name>
</gene>
<accession>A0A9W9NHR5</accession>
<comment type="caution">
    <text evidence="1">The sequence shown here is derived from an EMBL/GenBank/DDBJ whole genome shotgun (WGS) entry which is preliminary data.</text>
</comment>
<reference evidence="1" key="1">
    <citation type="submission" date="2022-11" db="EMBL/GenBank/DDBJ databases">
        <authorList>
            <person name="Petersen C."/>
        </authorList>
    </citation>
    <scope>NUCLEOTIDE SEQUENCE</scope>
    <source>
        <strain evidence="1">IBT 19713</strain>
    </source>
</reference>
<dbReference type="RefSeq" id="XP_058327015.1">
    <property type="nucleotide sequence ID" value="XM_058478685.1"/>
</dbReference>
<dbReference type="EMBL" id="JAPQKS010000007">
    <property type="protein sequence ID" value="KAJ5220185.1"/>
    <property type="molecule type" value="Genomic_DNA"/>
</dbReference>
<dbReference type="AlphaFoldDB" id="A0A9W9NHR5"/>
<name>A0A9W9NHR5_9EURO</name>
<evidence type="ECO:0000313" key="2">
    <source>
        <dbReference type="Proteomes" id="UP001150941"/>
    </source>
</evidence>